<keyword evidence="8 9" id="KW-0472">Membrane</keyword>
<evidence type="ECO:0000256" key="6">
    <source>
        <dbReference type="ARBA" id="ARBA00022989"/>
    </source>
</evidence>
<evidence type="ECO:0000256" key="7">
    <source>
        <dbReference type="ARBA" id="ARBA00023010"/>
    </source>
</evidence>
<dbReference type="InterPro" id="IPR005807">
    <property type="entry name" value="SecE_bac"/>
</dbReference>
<keyword evidence="11" id="KW-1185">Reference proteome</keyword>
<evidence type="ECO:0000256" key="5">
    <source>
        <dbReference type="ARBA" id="ARBA00022927"/>
    </source>
</evidence>
<dbReference type="NCBIfam" id="TIGR00964">
    <property type="entry name" value="secE_bact"/>
    <property type="match status" value="1"/>
</dbReference>
<comment type="subunit">
    <text evidence="9">Component of the Sec protein translocase complex. Heterotrimer consisting of SecY, SecE and SecG subunits. The heterotrimers can form oligomers, although 1 heterotrimer is thought to be able to translocate proteins. Interacts with the ribosome. Interacts with SecDF, and other proteins may be involved. Interacts with SecA.</text>
</comment>
<comment type="function">
    <text evidence="9">Essential subunit of the Sec protein translocation channel SecYEG. Clamps together the 2 halves of SecY. May contact the channel plug during translocation.</text>
</comment>
<comment type="similarity">
    <text evidence="9">Belongs to the SecE/SEC61-gamma family.</text>
</comment>
<evidence type="ECO:0000313" key="11">
    <source>
        <dbReference type="Proteomes" id="UP001597296"/>
    </source>
</evidence>
<dbReference type="InterPro" id="IPR038379">
    <property type="entry name" value="SecE_sf"/>
</dbReference>
<evidence type="ECO:0000256" key="2">
    <source>
        <dbReference type="ARBA" id="ARBA00022448"/>
    </source>
</evidence>
<keyword evidence="4 9" id="KW-0812">Transmembrane</keyword>
<dbReference type="HAMAP" id="MF_00422">
    <property type="entry name" value="SecE"/>
    <property type="match status" value="1"/>
</dbReference>
<evidence type="ECO:0000256" key="3">
    <source>
        <dbReference type="ARBA" id="ARBA00022475"/>
    </source>
</evidence>
<evidence type="ECO:0000313" key="10">
    <source>
        <dbReference type="EMBL" id="MFD2235333.1"/>
    </source>
</evidence>
<evidence type="ECO:0000256" key="9">
    <source>
        <dbReference type="HAMAP-Rule" id="MF_00422"/>
    </source>
</evidence>
<keyword evidence="7 9" id="KW-0811">Translocation</keyword>
<sequence>MAKTTPVLFFKQVRQEIAKVTWPTRRETLISTAMVFVMVMITAIFFFVVDQFFATTVKVLFGLGG</sequence>
<dbReference type="Gene3D" id="1.20.5.1030">
    <property type="entry name" value="Preprotein translocase secy subunit"/>
    <property type="match status" value="1"/>
</dbReference>
<dbReference type="PANTHER" id="PTHR33910">
    <property type="entry name" value="PROTEIN TRANSLOCASE SUBUNIT SECE"/>
    <property type="match status" value="1"/>
</dbReference>
<evidence type="ECO:0000256" key="4">
    <source>
        <dbReference type="ARBA" id="ARBA00022692"/>
    </source>
</evidence>
<evidence type="ECO:0000256" key="1">
    <source>
        <dbReference type="ARBA" id="ARBA00004370"/>
    </source>
</evidence>
<evidence type="ECO:0000256" key="8">
    <source>
        <dbReference type="ARBA" id="ARBA00023136"/>
    </source>
</evidence>
<dbReference type="RefSeq" id="WP_377318415.1">
    <property type="nucleotide sequence ID" value="NZ_JBHUIY010000043.1"/>
</dbReference>
<gene>
    <name evidence="9 10" type="primary">secE</name>
    <name evidence="10" type="ORF">ACFSNB_16120</name>
</gene>
<dbReference type="EMBL" id="JBHUIY010000043">
    <property type="protein sequence ID" value="MFD2235333.1"/>
    <property type="molecule type" value="Genomic_DNA"/>
</dbReference>
<accession>A0ABW5CH59</accession>
<keyword evidence="5 9" id="KW-0653">Protein transport</keyword>
<protein>
    <recommendedName>
        <fullName evidence="9">Protein translocase subunit SecE</fullName>
    </recommendedName>
</protein>
<organism evidence="10 11">
    <name type="scientific">Phaeospirillum tilakii</name>
    <dbReference type="NCBI Taxonomy" id="741673"/>
    <lineage>
        <taxon>Bacteria</taxon>
        <taxon>Pseudomonadati</taxon>
        <taxon>Pseudomonadota</taxon>
        <taxon>Alphaproteobacteria</taxon>
        <taxon>Rhodospirillales</taxon>
        <taxon>Rhodospirillaceae</taxon>
        <taxon>Phaeospirillum</taxon>
    </lineage>
</organism>
<name>A0ABW5CH59_9PROT</name>
<keyword evidence="3 9" id="KW-1003">Cell membrane</keyword>
<proteinExistence type="inferred from homology"/>
<dbReference type="PANTHER" id="PTHR33910:SF1">
    <property type="entry name" value="PROTEIN TRANSLOCASE SUBUNIT SECE"/>
    <property type="match status" value="1"/>
</dbReference>
<keyword evidence="2 9" id="KW-0813">Transport</keyword>
<feature type="transmembrane region" description="Helical" evidence="9">
    <location>
        <begin position="29"/>
        <end position="49"/>
    </location>
</feature>
<reference evidence="11" key="1">
    <citation type="journal article" date="2019" name="Int. J. Syst. Evol. Microbiol.">
        <title>The Global Catalogue of Microorganisms (GCM) 10K type strain sequencing project: providing services to taxonomists for standard genome sequencing and annotation.</title>
        <authorList>
            <consortium name="The Broad Institute Genomics Platform"/>
            <consortium name="The Broad Institute Genome Sequencing Center for Infectious Disease"/>
            <person name="Wu L."/>
            <person name="Ma J."/>
        </authorList>
    </citation>
    <scope>NUCLEOTIDE SEQUENCE [LARGE SCALE GENOMIC DNA]</scope>
    <source>
        <strain evidence="11">KCTC 15012</strain>
    </source>
</reference>
<dbReference type="Pfam" id="PF00584">
    <property type="entry name" value="SecE"/>
    <property type="match status" value="1"/>
</dbReference>
<comment type="subcellular location">
    <subcellularLocation>
        <location evidence="9">Cell membrane</location>
        <topology evidence="9">Single-pass membrane protein</topology>
    </subcellularLocation>
    <subcellularLocation>
        <location evidence="1">Membrane</location>
    </subcellularLocation>
</comment>
<comment type="caution">
    <text evidence="10">The sequence shown here is derived from an EMBL/GenBank/DDBJ whole genome shotgun (WGS) entry which is preliminary data.</text>
</comment>
<dbReference type="InterPro" id="IPR001901">
    <property type="entry name" value="Translocase_SecE/Sec61-g"/>
</dbReference>
<keyword evidence="6 9" id="KW-1133">Transmembrane helix</keyword>
<dbReference type="Proteomes" id="UP001597296">
    <property type="component" value="Unassembled WGS sequence"/>
</dbReference>